<keyword evidence="6" id="KW-0256">Endoplasmic reticulum</keyword>
<reference evidence="15" key="1">
    <citation type="submission" date="2011-02" db="EMBL/GenBank/DDBJ databases">
        <authorList>
            <person name="Aslett M."/>
        </authorList>
    </citation>
    <scope>NUCLEOTIDE SEQUENCE</scope>
    <source>
        <strain evidence="15">Liverpool</strain>
    </source>
</reference>
<dbReference type="EMBL" id="FR823388">
    <property type="protein sequence ID" value="CBZ52345.1"/>
    <property type="molecule type" value="Genomic_DNA"/>
</dbReference>
<comment type="similarity">
    <text evidence="2">Belongs to the VKOR family.</text>
</comment>
<keyword evidence="5" id="KW-0874">Quinone</keyword>
<reference evidence="15" key="2">
    <citation type="submission" date="2011-03" db="EMBL/GenBank/DDBJ databases">
        <title>Comparative genomics and transcriptomics of Neospora caninum and Toxoplasma gondii.</title>
        <authorList>
            <person name="Reid A.J."/>
            <person name="Sohal A."/>
            <person name="Harris D."/>
            <person name="Quail M."/>
            <person name="Sanders M."/>
            <person name="Berriman M."/>
            <person name="Wastling J.M."/>
            <person name="Pain A."/>
        </authorList>
    </citation>
    <scope>NUCLEOTIDE SEQUENCE</scope>
    <source>
        <strain evidence="15">Liverpool</strain>
    </source>
</reference>
<dbReference type="OrthoDB" id="17010at2759"/>
<dbReference type="RefSeq" id="XP_003882377.1">
    <property type="nucleotide sequence ID" value="XM_003882328.1"/>
</dbReference>
<dbReference type="eggNOG" id="ENOG502SXMW">
    <property type="taxonomic scope" value="Eukaryota"/>
</dbReference>
<evidence type="ECO:0000256" key="6">
    <source>
        <dbReference type="ARBA" id="ARBA00022824"/>
    </source>
</evidence>
<feature type="chain" id="PRO_5007655092" description="vitamin-K-epoxide reductase (warfarin-sensitive)" evidence="13">
    <location>
        <begin position="22"/>
        <end position="180"/>
    </location>
</feature>
<evidence type="ECO:0000256" key="9">
    <source>
        <dbReference type="ARBA" id="ARBA00023136"/>
    </source>
</evidence>
<evidence type="ECO:0000256" key="1">
    <source>
        <dbReference type="ARBA" id="ARBA00004477"/>
    </source>
</evidence>
<dbReference type="GeneID" id="13444267"/>
<keyword evidence="13" id="KW-0732">Signal</keyword>
<dbReference type="EMBL" id="LN714481">
    <property type="protein sequence ID" value="CEL66314.1"/>
    <property type="molecule type" value="Genomic_DNA"/>
</dbReference>
<evidence type="ECO:0000256" key="4">
    <source>
        <dbReference type="ARBA" id="ARBA00022692"/>
    </source>
</evidence>
<evidence type="ECO:0000256" key="5">
    <source>
        <dbReference type="ARBA" id="ARBA00022719"/>
    </source>
</evidence>
<dbReference type="GO" id="GO:0005789">
    <property type="term" value="C:endoplasmic reticulum membrane"/>
    <property type="evidence" value="ECO:0007669"/>
    <property type="project" value="UniProtKB-SubCell"/>
</dbReference>
<feature type="signal peptide" evidence="13">
    <location>
        <begin position="1"/>
        <end position="21"/>
    </location>
</feature>
<feature type="domain" description="Vitamin K epoxide reductase" evidence="14">
    <location>
        <begin position="2"/>
        <end position="149"/>
    </location>
</feature>
<dbReference type="InterPro" id="IPR012932">
    <property type="entry name" value="VKOR"/>
</dbReference>
<dbReference type="Gene3D" id="1.20.1440.130">
    <property type="entry name" value="VKOR domain"/>
    <property type="match status" value="1"/>
</dbReference>
<proteinExistence type="inferred from homology"/>
<keyword evidence="17" id="KW-1185">Reference proteome</keyword>
<feature type="transmembrane region" description="Helical" evidence="12">
    <location>
        <begin position="127"/>
        <end position="146"/>
    </location>
</feature>
<dbReference type="GO" id="GO:0042373">
    <property type="term" value="P:vitamin K metabolic process"/>
    <property type="evidence" value="ECO:0007669"/>
    <property type="project" value="InterPro"/>
</dbReference>
<keyword evidence="7 12" id="KW-1133">Transmembrane helix</keyword>
<dbReference type="InParanoid" id="F0VF51"/>
<evidence type="ECO:0000256" key="12">
    <source>
        <dbReference type="SAM" id="Phobius"/>
    </source>
</evidence>
<evidence type="ECO:0000313" key="16">
    <source>
        <dbReference type="EMBL" id="CEL66314.1"/>
    </source>
</evidence>
<evidence type="ECO:0000313" key="15">
    <source>
        <dbReference type="EMBL" id="CBZ52345.1"/>
    </source>
</evidence>
<evidence type="ECO:0000259" key="14">
    <source>
        <dbReference type="SMART" id="SM00756"/>
    </source>
</evidence>
<evidence type="ECO:0000256" key="13">
    <source>
        <dbReference type="SAM" id="SignalP"/>
    </source>
</evidence>
<keyword evidence="8" id="KW-0560">Oxidoreductase</keyword>
<dbReference type="GO" id="GO:0048038">
    <property type="term" value="F:quinone binding"/>
    <property type="evidence" value="ECO:0007669"/>
    <property type="project" value="UniProtKB-KW"/>
</dbReference>
<feature type="transmembrane region" description="Helical" evidence="12">
    <location>
        <begin position="76"/>
        <end position="94"/>
    </location>
</feature>
<organism evidence="15 17">
    <name type="scientific">Neospora caninum (strain Liverpool)</name>
    <dbReference type="NCBI Taxonomy" id="572307"/>
    <lineage>
        <taxon>Eukaryota</taxon>
        <taxon>Sar</taxon>
        <taxon>Alveolata</taxon>
        <taxon>Apicomplexa</taxon>
        <taxon>Conoidasida</taxon>
        <taxon>Coccidia</taxon>
        <taxon>Eucoccidiorida</taxon>
        <taxon>Eimeriorina</taxon>
        <taxon>Sarcocystidae</taxon>
        <taxon>Neospora</taxon>
    </lineage>
</organism>
<evidence type="ECO:0000256" key="8">
    <source>
        <dbReference type="ARBA" id="ARBA00023002"/>
    </source>
</evidence>
<gene>
    <name evidence="16" type="ORF">BN1204_021330</name>
    <name evidence="15" type="ORF">NCLIV_021330</name>
</gene>
<feature type="transmembrane region" description="Helical" evidence="12">
    <location>
        <begin position="101"/>
        <end position="121"/>
    </location>
</feature>
<dbReference type="EC" id="1.17.4.4" evidence="3"/>
<accession>F0VF51</accession>
<dbReference type="InterPro" id="IPR042406">
    <property type="entry name" value="VKORC1/VKORC1L1"/>
</dbReference>
<name>F0VF51_NEOCL</name>
<reference evidence="16" key="4">
    <citation type="journal article" date="2015" name="PLoS ONE">
        <title>Comprehensive Evaluation of Toxoplasma gondii VEG and Neospora caninum LIV Genomes with Tachyzoite Stage Transcriptome and Proteome Defines Novel Transcript Features.</title>
        <authorList>
            <person name="Ramaprasad A."/>
            <person name="Mourier T."/>
            <person name="Naeem R."/>
            <person name="Malas T.B."/>
            <person name="Moussa E."/>
            <person name="Panigrahi A."/>
            <person name="Vermont S.J."/>
            <person name="Otto T.D."/>
            <person name="Wastling J."/>
            <person name="Pain A."/>
        </authorList>
    </citation>
    <scope>NUCLEOTIDE SEQUENCE</scope>
    <source>
        <strain evidence="16">Liverpool</strain>
    </source>
</reference>
<evidence type="ECO:0000313" key="17">
    <source>
        <dbReference type="Proteomes" id="UP000007494"/>
    </source>
</evidence>
<reference evidence="17" key="3">
    <citation type="journal article" date="2012" name="PLoS Pathog.">
        <title>Comparative genomics of the apicomplexan parasites Toxoplasma gondii and Neospora caninum: Coccidia differing in host range and transmission strategy.</title>
        <authorList>
            <person name="Reid A.J."/>
            <person name="Vermont S.J."/>
            <person name="Cotton J.A."/>
            <person name="Harris D."/>
            <person name="Hill-Cawthorne G.A."/>
            <person name="Konen-Waisman S."/>
            <person name="Latham S.M."/>
            <person name="Mourier T."/>
            <person name="Norton R."/>
            <person name="Quail M.A."/>
            <person name="Sanders M."/>
            <person name="Shanmugam D."/>
            <person name="Sohal A."/>
            <person name="Wasmuth J.D."/>
            <person name="Brunk B."/>
            <person name="Grigg M.E."/>
            <person name="Howard J.C."/>
            <person name="Parkinson J."/>
            <person name="Roos D.S."/>
            <person name="Trees A.J."/>
            <person name="Berriman M."/>
            <person name="Pain A."/>
            <person name="Wastling J.M."/>
        </authorList>
    </citation>
    <scope>NUCLEOTIDE SEQUENCE [LARGE SCALE GENOMIC DNA]</scope>
    <source>
        <strain evidence="17">Liverpool</strain>
    </source>
</reference>
<evidence type="ECO:0000256" key="10">
    <source>
        <dbReference type="ARBA" id="ARBA00023157"/>
    </source>
</evidence>
<comment type="subcellular location">
    <subcellularLocation>
        <location evidence="1">Endoplasmic reticulum membrane</location>
        <topology evidence="1">Multi-pass membrane protein</topology>
    </subcellularLocation>
</comment>
<evidence type="ECO:0000256" key="7">
    <source>
        <dbReference type="ARBA" id="ARBA00022989"/>
    </source>
</evidence>
<evidence type="ECO:0000256" key="3">
    <source>
        <dbReference type="ARBA" id="ARBA00012278"/>
    </source>
</evidence>
<keyword evidence="9 12" id="KW-0472">Membrane</keyword>
<evidence type="ECO:0000256" key="2">
    <source>
        <dbReference type="ARBA" id="ARBA00006214"/>
    </source>
</evidence>
<dbReference type="Pfam" id="PF07884">
    <property type="entry name" value="VKOR"/>
    <property type="match status" value="1"/>
</dbReference>
<dbReference type="PANTHER" id="PTHR14519:SF5">
    <property type="entry name" value="VITAMIN K EPOXIDE REDUCTASE COMPLEX SUBUNIT 1-LIKE PROTEIN 1"/>
    <property type="match status" value="1"/>
</dbReference>
<dbReference type="SMART" id="SM00756">
    <property type="entry name" value="VKc"/>
    <property type="match status" value="1"/>
</dbReference>
<evidence type="ECO:0000256" key="11">
    <source>
        <dbReference type="ARBA" id="ARBA00023284"/>
    </source>
</evidence>
<dbReference type="VEuPathDB" id="ToxoDB:NCLIV_021330"/>
<keyword evidence="11" id="KW-0676">Redox-active center</keyword>
<protein>
    <recommendedName>
        <fullName evidence="3">vitamin-K-epoxide reductase (warfarin-sensitive)</fullName>
        <ecNumber evidence="3">1.17.4.4</ecNumber>
    </recommendedName>
</protein>
<dbReference type="InterPro" id="IPR038354">
    <property type="entry name" value="VKOR_sf"/>
</dbReference>
<dbReference type="OMA" id="CDFNEHM"/>
<keyword evidence="4 12" id="KW-0812">Transmembrane</keyword>
<dbReference type="CDD" id="cd12917">
    <property type="entry name" value="VKOR_euk"/>
    <property type="match status" value="1"/>
</dbReference>
<keyword evidence="10" id="KW-1015">Disulfide bond</keyword>
<dbReference type="Proteomes" id="UP000007494">
    <property type="component" value="Chromosome VIIa"/>
</dbReference>
<dbReference type="PANTHER" id="PTHR14519">
    <property type="entry name" value="VITAMIN K EPOXIDE REDUCTASE COMPLEX, SUBUNIT 1"/>
    <property type="match status" value="1"/>
</dbReference>
<dbReference type="GO" id="GO:0047057">
    <property type="term" value="F:vitamin-K-epoxide reductase (warfarin-sensitive) activity"/>
    <property type="evidence" value="ECO:0007669"/>
    <property type="project" value="UniProtKB-EC"/>
</dbReference>
<dbReference type="AlphaFoldDB" id="F0VF51"/>
<sequence length="180" mass="19859">MAFLRRNSAIALLSLCGLVLSLYCVHVQQNVERKIAYKPYCDIAPHVMCSKVALSPYSHLLSLSGLAEPHGRMDVANGYLGAIFYSFMMTYPLGKHALKNSYFVATATALVVSGYLCYLVYSALSVISVISFGTATINALLFISLLGGDWADKVSAEISDRRGRLEAEPENRRREEKKVK</sequence>